<dbReference type="InterPro" id="IPR029429">
    <property type="entry name" value="BBS2_Mid"/>
</dbReference>
<dbReference type="Pfam" id="PF14783">
    <property type="entry name" value="BBS2_Mid"/>
    <property type="match status" value="1"/>
</dbReference>
<dbReference type="InterPro" id="IPR003961">
    <property type="entry name" value="FN3_dom"/>
</dbReference>
<accession>A0A7J6M4K9</accession>
<dbReference type="PROSITE" id="PS50853">
    <property type="entry name" value="FN3"/>
    <property type="match status" value="1"/>
</dbReference>
<dbReference type="InterPro" id="IPR029333">
    <property type="entry name" value="BBS2_GAE_dom"/>
</dbReference>
<evidence type="ECO:0000313" key="10">
    <source>
        <dbReference type="Proteomes" id="UP000591131"/>
    </source>
</evidence>
<evidence type="ECO:0000313" key="9">
    <source>
        <dbReference type="EMBL" id="KAF4666001.1"/>
    </source>
</evidence>
<dbReference type="SUPFAM" id="SSF50978">
    <property type="entry name" value="WD40 repeat-like"/>
    <property type="match status" value="1"/>
</dbReference>
<evidence type="ECO:0000256" key="3">
    <source>
        <dbReference type="ARBA" id="ARBA00022490"/>
    </source>
</evidence>
<dbReference type="GO" id="GO:0031514">
    <property type="term" value="C:motile cilium"/>
    <property type="evidence" value="ECO:0007669"/>
    <property type="project" value="TreeGrafter"/>
</dbReference>
<keyword evidence="5" id="KW-0206">Cytoskeleton</keyword>
<evidence type="ECO:0000256" key="4">
    <source>
        <dbReference type="ARBA" id="ARBA00023069"/>
    </source>
</evidence>
<feature type="region of interest" description="Disordered" evidence="7">
    <location>
        <begin position="287"/>
        <end position="316"/>
    </location>
</feature>
<keyword evidence="6" id="KW-0966">Cell projection</keyword>
<dbReference type="OrthoDB" id="434670at2759"/>
<dbReference type="GO" id="GO:1905515">
    <property type="term" value="P:non-motile cilium assembly"/>
    <property type="evidence" value="ECO:0007669"/>
    <property type="project" value="InterPro"/>
</dbReference>
<dbReference type="SUPFAM" id="SSF49265">
    <property type="entry name" value="Fibronectin type III"/>
    <property type="match status" value="1"/>
</dbReference>
<keyword evidence="3" id="KW-0963">Cytoplasm</keyword>
<dbReference type="Proteomes" id="UP000591131">
    <property type="component" value="Unassembled WGS sequence"/>
</dbReference>
<evidence type="ECO:0000256" key="5">
    <source>
        <dbReference type="ARBA" id="ARBA00023212"/>
    </source>
</evidence>
<dbReference type="GO" id="GO:0036064">
    <property type="term" value="C:ciliary basal body"/>
    <property type="evidence" value="ECO:0007669"/>
    <property type="project" value="TreeGrafter"/>
</dbReference>
<dbReference type="CDD" id="cd00063">
    <property type="entry name" value="FN3"/>
    <property type="match status" value="1"/>
</dbReference>
<dbReference type="Pfam" id="PF14782">
    <property type="entry name" value="BBS2_GAE"/>
    <property type="match status" value="1"/>
</dbReference>
<dbReference type="Pfam" id="PF23353">
    <property type="entry name" value="BBS2_hp"/>
    <property type="match status" value="1"/>
</dbReference>
<dbReference type="EMBL" id="JAAPAO010000246">
    <property type="protein sequence ID" value="KAF4666001.1"/>
    <property type="molecule type" value="Genomic_DNA"/>
</dbReference>
<protein>
    <submittedName>
        <fullName evidence="9">Bardet-Biedl syndrome 2 protein</fullName>
    </submittedName>
</protein>
<dbReference type="GO" id="GO:0016020">
    <property type="term" value="C:membrane"/>
    <property type="evidence" value="ECO:0007669"/>
    <property type="project" value="TreeGrafter"/>
</dbReference>
<gene>
    <name evidence="9" type="primary">BBS2</name>
    <name evidence="9" type="ORF">FOL47_004314</name>
</gene>
<dbReference type="Pfam" id="PF23350">
    <property type="entry name" value="BBS2_pf"/>
    <property type="match status" value="1"/>
</dbReference>
<dbReference type="InterPro" id="IPR036116">
    <property type="entry name" value="FN3_sf"/>
</dbReference>
<organism evidence="9 10">
    <name type="scientific">Perkinsus chesapeaki</name>
    <name type="common">Clam parasite</name>
    <name type="synonym">Perkinsus andrewsi</name>
    <dbReference type="NCBI Taxonomy" id="330153"/>
    <lineage>
        <taxon>Eukaryota</taxon>
        <taxon>Sar</taxon>
        <taxon>Alveolata</taxon>
        <taxon>Perkinsozoa</taxon>
        <taxon>Perkinsea</taxon>
        <taxon>Perkinsida</taxon>
        <taxon>Perkinsidae</taxon>
        <taxon>Perkinsus</taxon>
    </lineage>
</organism>
<sequence>MSLALGTAQGKVVNGDIVFFARLDELSNVITALAAWPNSYDDGHGNDLLCIGTTSSLAAYDVNENSDLFYQDMPDGVASLCVAETLPGNSTAEGVKSIGYDRGGGEVFWTITGDRVLALAALRQSEECQHGDEPLLLMCGTEDYKIRVMAGETAVISDISEADAVCHLVSLNHRRRFAYGLANGTVGVYEGTKRLWRVRCRHAPSCLLALEAALAGTEHSHTYLAIGWMNGLVEVREQGDGKVIFKARVGPDPVAGLVSMDYVGSSVPLLLSINIEGRIHAWALHTSNDTTPEEPQENDEPQKAAEEGPPPLQAEDVPILDEVKPTTLASETAATHFDAKLITKPDGLVLCLTVQTGVIHKVILSADCGGIFPADGFVSSPDPPAKRLEIPLPISKPVEALIIIKCMTGVTKASREHTLLEGQLRLPRFAQYRYVGTTIDGQNAATPIGHVNLRVTSEFERVHLWLRESFLIDSDGIMTVPSGEAIQSAFIKCPESDIAEGLEISAKPDGSVTFYTDNIHLAADLVQHLSRYLNVTELDSSCRCVEVIMSFTECSFVSFPKTAEDIERIIAVVDDCSQVRQRMLTEMADLAQSVKQYLVRAEDLRLCDYTKKQREALSGAQQVSRGMIADYTKRRKNHEALLAALRELNLITNSGANLRVGKSQARVITACKQAIRERDAVALIGKLCGLMYGSVNLLDHQLCILMMAMMYPKCALMSDYADSSLAINAMGSRSIKPGCGIPTAKLYPGSIVSESTDLWIPPRFHEWHTARATRRSIYLAWDAASHPFDQVHGYELQVRNPVPSSMSSVDDLTTRLREAQLLHRRDVVDEVCEGCPYEFRIRAIGLREGDSPWSLKTLVAHTIRPGLVERVPFEIIGSGRNNAGPGSFVVNGEVIFRRTTERGLLLVTLARQNLKLVHMRMYDTFTDKTASNRMASDLKKFGSDVFVIVLSIDAWEWHATPGLAKAMEFCGAYHFGIWSRVFADHLHQPSPVADFEESASQINFGHPYAFVGIPGIGTGMGWESLQYNTGHYLAKVGRSPRAIIRGLFYLDYFTMRYRLSDVVTNTANYYLKGQPPRPETLHNPLPIEKQVKPDYYVDIPDPYTPYVGNLWNSVELLLTSNETIHLPQYNLTNYGFQIVLDLFLGDPLNYIDARLSISVEDTYFQMPELERVWGGPSDRIDVARTALSGEVVPLWRGSNRTVNRSEVVMVLEDRVCGDPAVNYITKWRYNASNNICRGSPFDISPSQADLVSDAPLMSSNRTTWMDPVNTAKSLIHRNFTQIGNGTCCPDYDVDPNGSPMMAFGVGIWPTICHSSNCVNYHVEARQRNINGTWSERHYWNFAMFNQLNDETIDATLRHLEVTSN</sequence>
<evidence type="ECO:0000256" key="2">
    <source>
        <dbReference type="ARBA" id="ARBA00004245"/>
    </source>
</evidence>
<dbReference type="Pfam" id="PF14781">
    <property type="entry name" value="BBS2_N"/>
    <property type="match status" value="1"/>
</dbReference>
<dbReference type="PANTHER" id="PTHR32465">
    <property type="entry name" value="BARDET-BIEDL SYNDROME 2 PROTEIN"/>
    <property type="match status" value="1"/>
</dbReference>
<evidence type="ECO:0000256" key="7">
    <source>
        <dbReference type="SAM" id="MobiDB-lite"/>
    </source>
</evidence>
<evidence type="ECO:0000259" key="8">
    <source>
        <dbReference type="PROSITE" id="PS50853"/>
    </source>
</evidence>
<reference evidence="9 10" key="1">
    <citation type="submission" date="2020-04" db="EMBL/GenBank/DDBJ databases">
        <title>Perkinsus chesapeaki whole genome sequence.</title>
        <authorList>
            <person name="Bogema D.R."/>
        </authorList>
    </citation>
    <scope>NUCLEOTIDE SEQUENCE [LARGE SCALE GENOMIC DNA]</scope>
    <source>
        <strain evidence="9">ATCC PRA-425</strain>
    </source>
</reference>
<feature type="domain" description="Fibronectin type-III" evidence="8">
    <location>
        <begin position="761"/>
        <end position="865"/>
    </location>
</feature>
<evidence type="ECO:0000256" key="1">
    <source>
        <dbReference type="ARBA" id="ARBA00004138"/>
    </source>
</evidence>
<dbReference type="GO" id="GO:0034464">
    <property type="term" value="C:BBSome"/>
    <property type="evidence" value="ECO:0007669"/>
    <property type="project" value="InterPro"/>
</dbReference>
<dbReference type="InterPro" id="IPR016616">
    <property type="entry name" value="Bardet-Biedl_syndrome_2_prot"/>
</dbReference>
<proteinExistence type="predicted"/>
<evidence type="ECO:0000256" key="6">
    <source>
        <dbReference type="ARBA" id="ARBA00023273"/>
    </source>
</evidence>
<comment type="caution">
    <text evidence="9">The sequence shown here is derived from an EMBL/GenBank/DDBJ whole genome shotgun (WGS) entry which is preliminary data.</text>
</comment>
<dbReference type="PANTHER" id="PTHR32465:SF0">
    <property type="entry name" value="BARDET-BIEDL SYNDROME 2 PROTEIN"/>
    <property type="match status" value="1"/>
</dbReference>
<name>A0A7J6M4K9_PERCH</name>
<keyword evidence="10" id="KW-1185">Reference proteome</keyword>
<comment type="subcellular location">
    <subcellularLocation>
        <location evidence="1">Cell projection</location>
        <location evidence="1">Cilium</location>
    </subcellularLocation>
    <subcellularLocation>
        <location evidence="2">Cytoplasm</location>
        <location evidence="2">Cytoskeleton</location>
    </subcellularLocation>
</comment>
<dbReference type="InterPro" id="IPR029430">
    <property type="entry name" value="BBS2_N"/>
</dbReference>
<dbReference type="InterPro" id="IPR036322">
    <property type="entry name" value="WD40_repeat_dom_sf"/>
</dbReference>
<dbReference type="InterPro" id="IPR055379">
    <property type="entry name" value="BBS2_pf_dom"/>
</dbReference>
<keyword evidence="4" id="KW-0969">Cilium</keyword>
<dbReference type="InterPro" id="IPR055380">
    <property type="entry name" value="BBS2_hp_dom"/>
</dbReference>